<reference evidence="11 12" key="1">
    <citation type="submission" date="2023-07" db="EMBL/GenBank/DDBJ databases">
        <title>Micromonospora profundi TRM 95458 converts glycerol to a new osmotic compound.</title>
        <authorList>
            <person name="Lu D."/>
        </authorList>
    </citation>
    <scope>NUCLEOTIDE SEQUENCE [LARGE SCALE GENOMIC DNA]</scope>
    <source>
        <strain evidence="11 12">TRM95458</strain>
    </source>
</reference>
<evidence type="ECO:0000313" key="12">
    <source>
        <dbReference type="Proteomes" id="UP001235874"/>
    </source>
</evidence>
<comment type="catalytic activity">
    <reaction evidence="8">
        <text>ATP + H2O = ADP + phosphate + H(+)</text>
        <dbReference type="Rhea" id="RHEA:13065"/>
        <dbReference type="ChEBI" id="CHEBI:15377"/>
        <dbReference type="ChEBI" id="CHEBI:15378"/>
        <dbReference type="ChEBI" id="CHEBI:30616"/>
        <dbReference type="ChEBI" id="CHEBI:43474"/>
        <dbReference type="ChEBI" id="CHEBI:456216"/>
        <dbReference type="EC" id="5.6.2.4"/>
    </reaction>
</comment>
<dbReference type="Pfam" id="PF13361">
    <property type="entry name" value="UvrD_C"/>
    <property type="match status" value="1"/>
</dbReference>
<dbReference type="EMBL" id="CP130472">
    <property type="protein sequence ID" value="WLS43210.1"/>
    <property type="molecule type" value="Genomic_DNA"/>
</dbReference>
<evidence type="ECO:0000256" key="8">
    <source>
        <dbReference type="ARBA" id="ARBA00048988"/>
    </source>
</evidence>
<dbReference type="Gene3D" id="3.40.50.300">
    <property type="entry name" value="P-loop containing nucleotide triphosphate hydrolases"/>
    <property type="match status" value="2"/>
</dbReference>
<evidence type="ECO:0000259" key="10">
    <source>
        <dbReference type="PROSITE" id="PS51198"/>
    </source>
</evidence>
<dbReference type="Pfam" id="PF13245">
    <property type="entry name" value="AAA_19"/>
    <property type="match status" value="1"/>
</dbReference>
<evidence type="ECO:0000256" key="7">
    <source>
        <dbReference type="ARBA" id="ARBA00034808"/>
    </source>
</evidence>
<evidence type="ECO:0000256" key="4">
    <source>
        <dbReference type="ARBA" id="ARBA00022840"/>
    </source>
</evidence>
<keyword evidence="1 9" id="KW-0547">Nucleotide-binding</keyword>
<dbReference type="PANTHER" id="PTHR11070">
    <property type="entry name" value="UVRD / RECB / PCRA DNA HELICASE FAMILY MEMBER"/>
    <property type="match status" value="1"/>
</dbReference>
<dbReference type="InterPro" id="IPR000212">
    <property type="entry name" value="DNA_helicase_UvrD/REP"/>
</dbReference>
<dbReference type="InterPro" id="IPR003593">
    <property type="entry name" value="AAA+_ATPase"/>
</dbReference>
<gene>
    <name evidence="11" type="ORF">Q3V37_17465</name>
</gene>
<keyword evidence="4 9" id="KW-0067">ATP-binding</keyword>
<dbReference type="GO" id="GO:0000725">
    <property type="term" value="P:recombinational repair"/>
    <property type="evidence" value="ECO:0007669"/>
    <property type="project" value="TreeGrafter"/>
</dbReference>
<dbReference type="InterPro" id="IPR014017">
    <property type="entry name" value="DNA_helicase_UvrD-like_C"/>
</dbReference>
<dbReference type="AlphaFoldDB" id="A0AAJ6HRD9"/>
<dbReference type="PANTHER" id="PTHR11070:SF2">
    <property type="entry name" value="ATP-DEPENDENT DNA HELICASE SRS2"/>
    <property type="match status" value="1"/>
</dbReference>
<dbReference type="InterPro" id="IPR014016">
    <property type="entry name" value="UvrD-like_ATP-bd"/>
</dbReference>
<name>A0AAJ6HRD9_9ACTN</name>
<keyword evidence="5" id="KW-0413">Isomerase</keyword>
<evidence type="ECO:0000256" key="9">
    <source>
        <dbReference type="PROSITE-ProRule" id="PRU00560"/>
    </source>
</evidence>
<dbReference type="PROSITE" id="PS51198">
    <property type="entry name" value="UVRD_HELICASE_ATP_BIND"/>
    <property type="match status" value="1"/>
</dbReference>
<organism evidence="11 12">
    <name type="scientific">Micromonospora profundi</name>
    <dbReference type="NCBI Taxonomy" id="1420889"/>
    <lineage>
        <taxon>Bacteria</taxon>
        <taxon>Bacillati</taxon>
        <taxon>Actinomycetota</taxon>
        <taxon>Actinomycetes</taxon>
        <taxon>Micromonosporales</taxon>
        <taxon>Micromonosporaceae</taxon>
        <taxon>Micromonospora</taxon>
    </lineage>
</organism>
<keyword evidence="2 9" id="KW-0378">Hydrolase</keyword>
<dbReference type="KEGG" id="mprn:Q3V37_17465"/>
<dbReference type="EC" id="5.6.2.4" evidence="7"/>
<dbReference type="GO" id="GO:0003677">
    <property type="term" value="F:DNA binding"/>
    <property type="evidence" value="ECO:0007669"/>
    <property type="project" value="InterPro"/>
</dbReference>
<dbReference type="RefSeq" id="WP_306270588.1">
    <property type="nucleotide sequence ID" value="NZ_CP130472.1"/>
</dbReference>
<evidence type="ECO:0000256" key="1">
    <source>
        <dbReference type="ARBA" id="ARBA00022741"/>
    </source>
</evidence>
<dbReference type="GO" id="GO:0005524">
    <property type="term" value="F:ATP binding"/>
    <property type="evidence" value="ECO:0007669"/>
    <property type="project" value="UniProtKB-UniRule"/>
</dbReference>
<evidence type="ECO:0000256" key="6">
    <source>
        <dbReference type="ARBA" id="ARBA00034617"/>
    </source>
</evidence>
<feature type="domain" description="UvrD-like helicase ATP-binding" evidence="10">
    <location>
        <begin position="1"/>
        <end position="235"/>
    </location>
</feature>
<dbReference type="SUPFAM" id="SSF52540">
    <property type="entry name" value="P-loop containing nucleoside triphosphate hydrolases"/>
    <property type="match status" value="1"/>
</dbReference>
<evidence type="ECO:0000313" key="11">
    <source>
        <dbReference type="EMBL" id="WLS43210.1"/>
    </source>
</evidence>
<keyword evidence="12" id="KW-1185">Reference proteome</keyword>
<dbReference type="InterPro" id="IPR027417">
    <property type="entry name" value="P-loop_NTPase"/>
</dbReference>
<dbReference type="GO" id="GO:0016787">
    <property type="term" value="F:hydrolase activity"/>
    <property type="evidence" value="ECO:0007669"/>
    <property type="project" value="UniProtKB-UniRule"/>
</dbReference>
<protein>
    <recommendedName>
        <fullName evidence="7">DNA 3'-5' helicase</fullName>
        <ecNumber evidence="7">5.6.2.4</ecNumber>
    </recommendedName>
</protein>
<dbReference type="Proteomes" id="UP001235874">
    <property type="component" value="Chromosome"/>
</dbReference>
<keyword evidence="3 9" id="KW-0347">Helicase</keyword>
<accession>A0AAJ6HRD9</accession>
<comment type="catalytic activity">
    <reaction evidence="6">
        <text>Couples ATP hydrolysis with the unwinding of duplex DNA by translocating in the 3'-5' direction.</text>
        <dbReference type="EC" id="5.6.2.4"/>
    </reaction>
</comment>
<dbReference type="SMART" id="SM00382">
    <property type="entry name" value="AAA"/>
    <property type="match status" value="1"/>
</dbReference>
<feature type="binding site" evidence="9">
    <location>
        <begin position="21"/>
        <end position="28"/>
    </location>
    <ligand>
        <name>ATP</name>
        <dbReference type="ChEBI" id="CHEBI:30616"/>
    </ligand>
</feature>
<sequence>MELDETRRQILTAPGHLLILGGPGCGKTTIALLKAATLLDNLESEQRVLFLSFSRAAVRQISDRMRGTLTKSTRDRLEVRTFHSFFLELVRAHGPLRTGKPSAFIPPDRERQLRADFTGDWNEETHRLIREEGRYVFDRLAETAATLLTTIAPVRALYSDTYPLIIVDEFQDTSDDQWQAVKALSSTSTIACLADPDQRIYEGFVAGVDEKRIEYAIAHLHPETFDLSADNHRSPGSGLLDYANAVLRNDATQPVPQNVATWTYQWAGDCEARVHGAIVRLREVMEGHLGRTPTIAVLASTNALVARISEQISADREHPTNTTMILPAIDHELNWDPALSAAAGYVVASIMEWPGLARDEALTGTLRAIADYYRIKLDGGVQGARAKISTIDRAITALQTNTALRSNAAKIIATAFDAALQFVGQPVSDWQLARGRLRGAAELEEIFNKARLLRLFKATDALAWELIDAWNGTNAYTDAALAVRRVLANETLEAAQAEPVPVSLMNMHKSKGKEFDTVIIAEGQYNAPLLKPDWSLSQTQAARRLLRVAITRARHVVIFVRPIGAEALTTPEPMIVAGSAAVPPITRASGENEVESLAHQ</sequence>
<evidence type="ECO:0000256" key="5">
    <source>
        <dbReference type="ARBA" id="ARBA00023235"/>
    </source>
</evidence>
<proteinExistence type="predicted"/>
<evidence type="ECO:0000256" key="3">
    <source>
        <dbReference type="ARBA" id="ARBA00022806"/>
    </source>
</evidence>
<evidence type="ECO:0000256" key="2">
    <source>
        <dbReference type="ARBA" id="ARBA00022801"/>
    </source>
</evidence>
<dbReference type="GO" id="GO:0043138">
    <property type="term" value="F:3'-5' DNA helicase activity"/>
    <property type="evidence" value="ECO:0007669"/>
    <property type="project" value="UniProtKB-EC"/>
</dbReference>